<comment type="cofactor">
    <cofactor evidence="11">
        <name>Mg(2+)</name>
        <dbReference type="ChEBI" id="CHEBI:18420"/>
    </cofactor>
    <cofactor evidence="11">
        <name>Mn(2+)</name>
        <dbReference type="ChEBI" id="CHEBI:29035"/>
    </cofactor>
    <text evidence="11">Binds 1 divalent metal cation per subunit; can use either Mg(2+) or Mn(2+).</text>
</comment>
<keyword evidence="7 11" id="KW-0464">Manganese</keyword>
<dbReference type="Pfam" id="PF01931">
    <property type="entry name" value="NTPase_I-T"/>
    <property type="match status" value="1"/>
</dbReference>
<dbReference type="PANTHER" id="PTHR34699:SF2">
    <property type="entry name" value="NON-CANONICAL PURINE NTP PHOSPHATASE_PRRC1 DOMAIN-CONTAINING PROTEIN"/>
    <property type="match status" value="1"/>
</dbReference>
<name>A0A366Y071_9BACI</name>
<accession>A0A366Y071</accession>
<dbReference type="InterPro" id="IPR026533">
    <property type="entry name" value="NTPase/PRRC1"/>
</dbReference>
<dbReference type="InterPro" id="IPR002786">
    <property type="entry name" value="Non_canon_purine_NTPase"/>
</dbReference>
<comment type="subunit">
    <text evidence="11">Homodimer.</text>
</comment>
<dbReference type="EC" id="3.6.1.73" evidence="11"/>
<dbReference type="SUPFAM" id="SSF52972">
    <property type="entry name" value="ITPase-like"/>
    <property type="match status" value="1"/>
</dbReference>
<dbReference type="GO" id="GO:0006772">
    <property type="term" value="P:thiamine metabolic process"/>
    <property type="evidence" value="ECO:0007669"/>
    <property type="project" value="TreeGrafter"/>
</dbReference>
<evidence type="ECO:0000313" key="14">
    <source>
        <dbReference type="Proteomes" id="UP000253314"/>
    </source>
</evidence>
<evidence type="ECO:0000256" key="1">
    <source>
        <dbReference type="ARBA" id="ARBA00001936"/>
    </source>
</evidence>
<evidence type="ECO:0000313" key="13">
    <source>
        <dbReference type="EMBL" id="RBW69561.1"/>
    </source>
</evidence>
<dbReference type="OrthoDB" id="164951at2"/>
<comment type="catalytic activity">
    <reaction evidence="8 11">
        <text>ITP + H2O = IDP + phosphate + H(+)</text>
        <dbReference type="Rhea" id="RHEA:28330"/>
        <dbReference type="ChEBI" id="CHEBI:15377"/>
        <dbReference type="ChEBI" id="CHEBI:15378"/>
        <dbReference type="ChEBI" id="CHEBI:43474"/>
        <dbReference type="ChEBI" id="CHEBI:58280"/>
        <dbReference type="ChEBI" id="CHEBI:61402"/>
        <dbReference type="EC" id="3.6.1.73"/>
    </reaction>
</comment>
<evidence type="ECO:0000256" key="7">
    <source>
        <dbReference type="ARBA" id="ARBA00023211"/>
    </source>
</evidence>
<keyword evidence="3 11" id="KW-0547">Nucleotide-binding</keyword>
<evidence type="ECO:0000256" key="11">
    <source>
        <dbReference type="HAMAP-Rule" id="MF_00648"/>
    </source>
</evidence>
<organism evidence="13 14">
    <name type="scientific">Bacillus taeanensis</name>
    <dbReference type="NCBI Taxonomy" id="273032"/>
    <lineage>
        <taxon>Bacteria</taxon>
        <taxon>Bacillati</taxon>
        <taxon>Bacillota</taxon>
        <taxon>Bacilli</taxon>
        <taxon>Bacillales</taxon>
        <taxon>Bacillaceae</taxon>
        <taxon>Bacillus</taxon>
    </lineage>
</organism>
<evidence type="ECO:0000256" key="8">
    <source>
        <dbReference type="ARBA" id="ARBA00048174"/>
    </source>
</evidence>
<evidence type="ECO:0000256" key="5">
    <source>
        <dbReference type="ARBA" id="ARBA00022842"/>
    </source>
</evidence>
<dbReference type="FunFam" id="3.90.950.10:FF:000002">
    <property type="entry name" value="Inosine/xanthosine triphosphatase"/>
    <property type="match status" value="1"/>
</dbReference>
<evidence type="ECO:0000256" key="9">
    <source>
        <dbReference type="ARBA" id="ARBA00048781"/>
    </source>
</evidence>
<evidence type="ECO:0000259" key="12">
    <source>
        <dbReference type="Pfam" id="PF01931"/>
    </source>
</evidence>
<dbReference type="InterPro" id="IPR050299">
    <property type="entry name" value="YjjX_NTPase"/>
</dbReference>
<reference evidence="13 14" key="1">
    <citation type="submission" date="2018-07" db="EMBL/GenBank/DDBJ databases">
        <title>Lottiidibacillus patelloidae gen. nov., sp. nov., isolated from the intestinal tract of a marine limpet and the reclassification of B. taeanensis BH030017T, B. algicola KMM 3737T and B. hwajinpoensis SW-72T as genus Lottiidibacillus.</title>
        <authorList>
            <person name="Liu R."/>
            <person name="Huang Z."/>
        </authorList>
    </citation>
    <scope>NUCLEOTIDE SEQUENCE [LARGE SCALE GENOMIC DNA]</scope>
    <source>
        <strain evidence="13 14">BH030017</strain>
    </source>
</reference>
<evidence type="ECO:0000256" key="2">
    <source>
        <dbReference type="ARBA" id="ARBA00022723"/>
    </source>
</evidence>
<dbReference type="EMBL" id="QOCW01000009">
    <property type="protein sequence ID" value="RBW69561.1"/>
    <property type="molecule type" value="Genomic_DNA"/>
</dbReference>
<comment type="similarity">
    <text evidence="10 11">Belongs to the YjjX NTPase family.</text>
</comment>
<evidence type="ECO:0000256" key="10">
    <source>
        <dbReference type="ARBA" id="ARBA00060855"/>
    </source>
</evidence>
<keyword evidence="5 11" id="KW-0460">Magnesium</keyword>
<feature type="domain" description="Non-canonical purine NTP phosphatase/PRRC1" evidence="12">
    <location>
        <begin position="7"/>
        <end position="168"/>
    </location>
</feature>
<dbReference type="GO" id="GO:0009117">
    <property type="term" value="P:nucleotide metabolic process"/>
    <property type="evidence" value="ECO:0007669"/>
    <property type="project" value="UniProtKB-KW"/>
</dbReference>
<gene>
    <name evidence="13" type="primary">yjjX</name>
    <name evidence="13" type="ORF">DS031_10040</name>
</gene>
<dbReference type="NCBIfam" id="TIGR00258">
    <property type="entry name" value="inosine/xanthosine triphosphatase"/>
    <property type="match status" value="1"/>
</dbReference>
<dbReference type="PANTHER" id="PTHR34699">
    <property type="match status" value="1"/>
</dbReference>
<comment type="caution">
    <text evidence="13">The sequence shown here is derived from an EMBL/GenBank/DDBJ whole genome shotgun (WGS) entry which is preliminary data.</text>
</comment>
<comment type="catalytic activity">
    <reaction evidence="9 11">
        <text>XTP + H2O = XDP + phosphate + H(+)</text>
        <dbReference type="Rhea" id="RHEA:28406"/>
        <dbReference type="ChEBI" id="CHEBI:15377"/>
        <dbReference type="ChEBI" id="CHEBI:15378"/>
        <dbReference type="ChEBI" id="CHEBI:43474"/>
        <dbReference type="ChEBI" id="CHEBI:59884"/>
        <dbReference type="ChEBI" id="CHEBI:61314"/>
        <dbReference type="EC" id="3.6.1.73"/>
    </reaction>
</comment>
<evidence type="ECO:0000256" key="6">
    <source>
        <dbReference type="ARBA" id="ARBA00023080"/>
    </source>
</evidence>
<dbReference type="Proteomes" id="UP000253314">
    <property type="component" value="Unassembled WGS sequence"/>
</dbReference>
<dbReference type="AlphaFoldDB" id="A0A366Y071"/>
<dbReference type="GO" id="GO:0046872">
    <property type="term" value="F:metal ion binding"/>
    <property type="evidence" value="ECO:0007669"/>
    <property type="project" value="UniProtKB-KW"/>
</dbReference>
<evidence type="ECO:0000256" key="3">
    <source>
        <dbReference type="ARBA" id="ARBA00022741"/>
    </source>
</evidence>
<comment type="cofactor">
    <cofactor evidence="1">
        <name>Mn(2+)</name>
        <dbReference type="ChEBI" id="CHEBI:29035"/>
    </cofactor>
</comment>
<dbReference type="HAMAP" id="MF_00648">
    <property type="entry name" value="Non_canon_purine_NTPase_YjjX"/>
    <property type="match status" value="1"/>
</dbReference>
<keyword evidence="6 11" id="KW-0546">Nucleotide metabolism</keyword>
<proteinExistence type="inferred from homology"/>
<sequence length="169" mass="17888">MLNIAVGSKNPTKLKAVQSAFEKMGCEVQVTGIDVSSGVADQPFSDDETITGAINRAKAVMASGKFDYGFGLEGGIEETSFGMLLCNWGAVVNADGEINIGGGIRILLPESIAKGVRQGKELGTVIDEWTGKQNIAKKEGTIGILTKGHINRADMFEDTAICAFSKFLK</sequence>
<dbReference type="GO" id="GO:0000166">
    <property type="term" value="F:nucleotide binding"/>
    <property type="evidence" value="ECO:0007669"/>
    <property type="project" value="UniProtKB-KW"/>
</dbReference>
<keyword evidence="14" id="KW-1185">Reference proteome</keyword>
<dbReference type="RefSeq" id="WP_113805948.1">
    <property type="nucleotide sequence ID" value="NZ_QOCW01000009.1"/>
</dbReference>
<dbReference type="Gene3D" id="3.90.950.10">
    <property type="match status" value="1"/>
</dbReference>
<keyword evidence="4 11" id="KW-0378">Hydrolase</keyword>
<comment type="caution">
    <text evidence="11">Lacks conserved residue(s) required for the propagation of feature annotation.</text>
</comment>
<protein>
    <recommendedName>
        <fullName evidence="11">Probable inosine/xanthosine triphosphatase</fullName>
        <shortName evidence="11">ITPase/XTPase</shortName>
        <ecNumber evidence="11">3.6.1.73</ecNumber>
    </recommendedName>
    <alternativeName>
        <fullName evidence="11">Non-canonical purine NTP phosphatase</fullName>
    </alternativeName>
    <alternativeName>
        <fullName evidence="11">Non-standard purine NTP phosphatase</fullName>
    </alternativeName>
    <alternativeName>
        <fullName evidence="11">Nucleoside-triphosphate phosphatase</fullName>
        <shortName evidence="11">NTPase</shortName>
    </alternativeName>
</protein>
<evidence type="ECO:0000256" key="4">
    <source>
        <dbReference type="ARBA" id="ARBA00022801"/>
    </source>
</evidence>
<dbReference type="InterPro" id="IPR029001">
    <property type="entry name" value="ITPase-like_fam"/>
</dbReference>
<keyword evidence="2 11" id="KW-0479">Metal-binding</keyword>
<comment type="function">
    <text evidence="11">Phosphatase that hydrolyzes non-canonical purine nucleotides such as XTP and ITP to their respective diphosphate derivatives. Probably excludes non-canonical purines from DNA/RNA precursor pool, thus preventing their incorporation into DNA/RNA and avoiding chromosomal lesions.</text>
</comment>
<dbReference type="GO" id="GO:0103023">
    <property type="term" value="F:ITPase activity"/>
    <property type="evidence" value="ECO:0007669"/>
    <property type="project" value="UniProtKB-EC"/>
</dbReference>